<dbReference type="Gene3D" id="2.40.420.20">
    <property type="match status" value="1"/>
</dbReference>
<dbReference type="InterPro" id="IPR058647">
    <property type="entry name" value="BSH_CzcB-like"/>
</dbReference>
<keyword evidence="10" id="KW-1185">Reference proteome</keyword>
<protein>
    <submittedName>
        <fullName evidence="9">Multidrug efflux pump subunit AcrA (Membrane-fusion protein)</fullName>
    </submittedName>
</protein>
<evidence type="ECO:0000256" key="1">
    <source>
        <dbReference type="ARBA" id="ARBA00004196"/>
    </source>
</evidence>
<sequence length="538" mass="61644">MKKNKRSFFIVGYFVIIILILSSVYLFTRYLSKFAEKSTVSNQKTVKVIRMPIKEKIVLRGIVRAEEKAIYSLVSGMVRKVYVREGDYVKKGKLLAYIDASNKVSELKKKEKELEKLSNEIKKFQDKLEKYKFSSTFDGQVQEIYVTEGESVSLGANLFKIVNNKSLFLTVAFPSWLFNSIRVGQRLKVVLTEYDIETEGFVDAKSSLFYVNDNGQSVFDVKICVDNEGRSLPSGAKAFCVITSKNPYQEIRSVNEGILKMDEIVIKSEVEGRIKKIFVKQYDRIKKGDILIEFFDQDIKEQIDGLKDQIDETKEAIETLKKEINNCKVMSPINGVISNLNISEGKLINMGDSICSVWSTNDLIFESKISEYDVYKVKKGDRVKINFAPHSSYIPESEIDGIVESINPRPLDEELSQNVSWFNIKIRFYNENIKRGTHATAEIEVIRKKNAICVPIEAVRKEGDKYFVYVKKFNNESLKKIKEDDKISDELGTKESYYAGCEKREVKLGISDEHHVEILEGLKEGEEVVLPQTYKTTP</sequence>
<keyword evidence="2 3" id="KW-0175">Coiled coil</keyword>
<organism evidence="9 10">
    <name type="scientific">Caldicellulosiruptor bescii</name>
    <name type="common">Anaerocellum thermophilum</name>
    <dbReference type="NCBI Taxonomy" id="31899"/>
    <lineage>
        <taxon>Bacteria</taxon>
        <taxon>Bacillati</taxon>
        <taxon>Bacillota</taxon>
        <taxon>Bacillota incertae sedis</taxon>
        <taxon>Caldicellulosiruptorales</taxon>
        <taxon>Caldicellulosiruptoraceae</taxon>
        <taxon>Caldicellulosiruptor</taxon>
    </lineage>
</organism>
<evidence type="ECO:0000259" key="8">
    <source>
        <dbReference type="Pfam" id="PF25990"/>
    </source>
</evidence>
<feature type="domain" description="YknX-like beta-barrel" evidence="8">
    <location>
        <begin position="365"/>
        <end position="443"/>
    </location>
</feature>
<keyword evidence="4" id="KW-0812">Transmembrane</keyword>
<dbReference type="Pfam" id="PF25975">
    <property type="entry name" value="CzcB_C"/>
    <property type="match status" value="1"/>
</dbReference>
<dbReference type="Proteomes" id="UP000196803">
    <property type="component" value="Unassembled WGS sequence"/>
</dbReference>
<accession>A0ABY1S8D4</accession>
<keyword evidence="4" id="KW-0472">Membrane</keyword>
<dbReference type="InterPro" id="IPR058625">
    <property type="entry name" value="MdtA-like_BSH"/>
</dbReference>
<dbReference type="InterPro" id="IPR058649">
    <property type="entry name" value="CzcB_C"/>
</dbReference>
<dbReference type="GeneID" id="31772929"/>
<evidence type="ECO:0000256" key="4">
    <source>
        <dbReference type="SAM" id="Phobius"/>
    </source>
</evidence>
<dbReference type="Gene3D" id="2.40.30.170">
    <property type="match status" value="1"/>
</dbReference>
<dbReference type="Pfam" id="PF25917">
    <property type="entry name" value="BSH_RND"/>
    <property type="match status" value="1"/>
</dbReference>
<evidence type="ECO:0000256" key="3">
    <source>
        <dbReference type="SAM" id="Coils"/>
    </source>
</evidence>
<comment type="caution">
    <text evidence="9">The sequence shown here is derived from an EMBL/GenBank/DDBJ whole genome shotgun (WGS) entry which is preliminary data.</text>
</comment>
<dbReference type="RefSeq" id="WP_015908016.1">
    <property type="nucleotide sequence ID" value="NZ_FUZJ01000001.1"/>
</dbReference>
<dbReference type="Pfam" id="PF25973">
    <property type="entry name" value="BSH_CzcB"/>
    <property type="match status" value="1"/>
</dbReference>
<feature type="transmembrane region" description="Helical" evidence="4">
    <location>
        <begin position="7"/>
        <end position="27"/>
    </location>
</feature>
<feature type="coiled-coil region" evidence="3">
    <location>
        <begin position="97"/>
        <end position="134"/>
    </location>
</feature>
<evidence type="ECO:0000259" key="7">
    <source>
        <dbReference type="Pfam" id="PF25975"/>
    </source>
</evidence>
<evidence type="ECO:0000313" key="10">
    <source>
        <dbReference type="Proteomes" id="UP000196803"/>
    </source>
</evidence>
<evidence type="ECO:0000256" key="2">
    <source>
        <dbReference type="ARBA" id="ARBA00023054"/>
    </source>
</evidence>
<comment type="subcellular location">
    <subcellularLocation>
        <location evidence="1">Cell envelope</location>
    </subcellularLocation>
</comment>
<proteinExistence type="predicted"/>
<name>A0ABY1S8D4_CALBS</name>
<dbReference type="EMBL" id="FXXC01000001">
    <property type="protein sequence ID" value="SMR93343.1"/>
    <property type="molecule type" value="Genomic_DNA"/>
</dbReference>
<evidence type="ECO:0000313" key="9">
    <source>
        <dbReference type="EMBL" id="SMR93343.1"/>
    </source>
</evidence>
<evidence type="ECO:0000259" key="6">
    <source>
        <dbReference type="Pfam" id="PF25973"/>
    </source>
</evidence>
<dbReference type="InterPro" id="IPR050465">
    <property type="entry name" value="UPF0194_transport"/>
</dbReference>
<feature type="domain" description="Multidrug resistance protein MdtA-like barrel-sandwich hybrid" evidence="5">
    <location>
        <begin position="265"/>
        <end position="353"/>
    </location>
</feature>
<dbReference type="InterPro" id="IPR058636">
    <property type="entry name" value="Beta-barrel_YknX"/>
</dbReference>
<feature type="domain" description="CzcB-like C-terminal circularly permuted SH3-like" evidence="7">
    <location>
        <begin position="500"/>
        <end position="532"/>
    </location>
</feature>
<gene>
    <name evidence="9" type="ORF">SAMN05216240_1508</name>
</gene>
<reference evidence="9 10" key="1">
    <citation type="submission" date="2017-05" db="EMBL/GenBank/DDBJ databases">
        <authorList>
            <person name="Varghese N."/>
            <person name="Submissions S."/>
        </authorList>
    </citation>
    <scope>NUCLEOTIDE SEQUENCE [LARGE SCALE GENOMIC DNA]</scope>
    <source>
        <strain evidence="9 10">MACB1020</strain>
    </source>
</reference>
<dbReference type="Gene3D" id="2.40.50.100">
    <property type="match status" value="2"/>
</dbReference>
<dbReference type="PANTHER" id="PTHR32347:SF14">
    <property type="entry name" value="EFFLUX SYSTEM COMPONENT YKNX-RELATED"/>
    <property type="match status" value="1"/>
</dbReference>
<keyword evidence="4" id="KW-1133">Transmembrane helix</keyword>
<feature type="domain" description="CzcB-like barrel-sandwich hybrid" evidence="6">
    <location>
        <begin position="69"/>
        <end position="162"/>
    </location>
</feature>
<feature type="coiled-coil region" evidence="3">
    <location>
        <begin position="296"/>
        <end position="330"/>
    </location>
</feature>
<dbReference type="PANTHER" id="PTHR32347">
    <property type="entry name" value="EFFLUX SYSTEM COMPONENT YKNX-RELATED"/>
    <property type="match status" value="1"/>
</dbReference>
<evidence type="ECO:0000259" key="5">
    <source>
        <dbReference type="Pfam" id="PF25917"/>
    </source>
</evidence>
<dbReference type="SUPFAM" id="SSF111369">
    <property type="entry name" value="HlyD-like secretion proteins"/>
    <property type="match status" value="2"/>
</dbReference>
<dbReference type="Pfam" id="PF25990">
    <property type="entry name" value="Beta-barrel_YknX"/>
    <property type="match status" value="1"/>
</dbReference>